<dbReference type="InterPro" id="IPR011256">
    <property type="entry name" value="Reg_factor_effector_dom_sf"/>
</dbReference>
<dbReference type="InterPro" id="IPR000551">
    <property type="entry name" value="MerR-type_HTH_dom"/>
</dbReference>
<dbReference type="SUPFAM" id="SSF55136">
    <property type="entry name" value="Probable bacterial effector-binding domain"/>
    <property type="match status" value="1"/>
</dbReference>
<keyword evidence="5" id="KW-0175">Coiled coil</keyword>
<reference evidence="7 8" key="1">
    <citation type="submission" date="2018-06" db="EMBL/GenBank/DDBJ databases">
        <authorList>
            <consortium name="Pathogen Informatics"/>
            <person name="Doyle S."/>
        </authorList>
    </citation>
    <scope>NUCLEOTIDE SEQUENCE [LARGE SCALE GENOMIC DNA]</scope>
    <source>
        <strain evidence="7 8">NCTC12112</strain>
    </source>
</reference>
<evidence type="ECO:0000256" key="5">
    <source>
        <dbReference type="SAM" id="Coils"/>
    </source>
</evidence>
<dbReference type="RefSeq" id="WP_005980636.1">
    <property type="nucleotide sequence ID" value="NZ_CABKNW010000005.1"/>
</dbReference>
<dbReference type="PANTHER" id="PTHR30204:SF69">
    <property type="entry name" value="MERR-FAMILY TRANSCRIPTIONAL REGULATOR"/>
    <property type="match status" value="1"/>
</dbReference>
<dbReference type="PANTHER" id="PTHR30204">
    <property type="entry name" value="REDOX-CYCLING DRUG-SENSING TRANSCRIPTIONAL ACTIVATOR SOXR"/>
    <property type="match status" value="1"/>
</dbReference>
<evidence type="ECO:0000256" key="4">
    <source>
        <dbReference type="ARBA" id="ARBA00023163"/>
    </source>
</evidence>
<dbReference type="InterPro" id="IPR047057">
    <property type="entry name" value="MerR_fam"/>
</dbReference>
<dbReference type="PROSITE" id="PS50937">
    <property type="entry name" value="HTH_MERR_2"/>
    <property type="match status" value="1"/>
</dbReference>
<dbReference type="EMBL" id="LS483487">
    <property type="protein sequence ID" value="SQJ12307.1"/>
    <property type="molecule type" value="Genomic_DNA"/>
</dbReference>
<name>A0AAX2JDH4_9FUSO</name>
<dbReference type="Gene3D" id="1.10.1660.10">
    <property type="match status" value="1"/>
</dbReference>
<feature type="domain" description="HTH merR-type" evidence="6">
    <location>
        <begin position="4"/>
        <end position="73"/>
    </location>
</feature>
<evidence type="ECO:0000256" key="2">
    <source>
        <dbReference type="ARBA" id="ARBA00023015"/>
    </source>
</evidence>
<protein>
    <submittedName>
        <fullName evidence="7">Multidrug-efflux transporter 1 regulator</fullName>
    </submittedName>
</protein>
<dbReference type="SMART" id="SM00422">
    <property type="entry name" value="HTH_MERR"/>
    <property type="match status" value="1"/>
</dbReference>
<dbReference type="GO" id="GO:0003677">
    <property type="term" value="F:DNA binding"/>
    <property type="evidence" value="ECO:0007669"/>
    <property type="project" value="UniProtKB-KW"/>
</dbReference>
<evidence type="ECO:0000313" key="7">
    <source>
        <dbReference type="EMBL" id="SQJ12307.1"/>
    </source>
</evidence>
<organism evidence="7 8">
    <name type="scientific">Fusobacterium ulcerans</name>
    <dbReference type="NCBI Taxonomy" id="861"/>
    <lineage>
        <taxon>Bacteria</taxon>
        <taxon>Fusobacteriati</taxon>
        <taxon>Fusobacteriota</taxon>
        <taxon>Fusobacteriia</taxon>
        <taxon>Fusobacteriales</taxon>
        <taxon>Fusobacteriaceae</taxon>
        <taxon>Fusobacterium</taxon>
    </lineage>
</organism>
<dbReference type="SMART" id="SM00871">
    <property type="entry name" value="AraC_E_bind"/>
    <property type="match status" value="1"/>
</dbReference>
<dbReference type="Pfam" id="PF13411">
    <property type="entry name" value="MerR_1"/>
    <property type="match status" value="1"/>
</dbReference>
<dbReference type="Pfam" id="PF06445">
    <property type="entry name" value="GyrI-like"/>
    <property type="match status" value="1"/>
</dbReference>
<dbReference type="SUPFAM" id="SSF46955">
    <property type="entry name" value="Putative DNA-binding domain"/>
    <property type="match status" value="1"/>
</dbReference>
<keyword evidence="1" id="KW-0678">Repressor</keyword>
<evidence type="ECO:0000313" key="8">
    <source>
        <dbReference type="Proteomes" id="UP000249008"/>
    </source>
</evidence>
<feature type="coiled-coil region" evidence="5">
    <location>
        <begin position="83"/>
        <end position="117"/>
    </location>
</feature>
<keyword evidence="2" id="KW-0805">Transcription regulation</keyword>
<keyword evidence="3" id="KW-0238">DNA-binding</keyword>
<dbReference type="InterPro" id="IPR009061">
    <property type="entry name" value="DNA-bd_dom_put_sf"/>
</dbReference>
<dbReference type="KEGG" id="ful:C4N20_03995"/>
<accession>A0AAX2JDH4</accession>
<dbReference type="Gene3D" id="3.20.80.10">
    <property type="entry name" value="Regulatory factor, effector binding domain"/>
    <property type="match status" value="1"/>
</dbReference>
<evidence type="ECO:0000259" key="6">
    <source>
        <dbReference type="PROSITE" id="PS50937"/>
    </source>
</evidence>
<dbReference type="Proteomes" id="UP000249008">
    <property type="component" value="Chromosome 1"/>
</dbReference>
<dbReference type="InterPro" id="IPR029442">
    <property type="entry name" value="GyrI-like"/>
</dbReference>
<dbReference type="CDD" id="cd00592">
    <property type="entry name" value="HTH_MerR-like"/>
    <property type="match status" value="1"/>
</dbReference>
<evidence type="ECO:0000256" key="3">
    <source>
        <dbReference type="ARBA" id="ARBA00023125"/>
    </source>
</evidence>
<gene>
    <name evidence="7" type="primary">bmrR_4</name>
    <name evidence="7" type="ORF">NCTC12112_02682</name>
</gene>
<dbReference type="GO" id="GO:0003700">
    <property type="term" value="F:DNA-binding transcription factor activity"/>
    <property type="evidence" value="ECO:0007669"/>
    <property type="project" value="InterPro"/>
</dbReference>
<dbReference type="InterPro" id="IPR010499">
    <property type="entry name" value="AraC_E-bd"/>
</dbReference>
<proteinExistence type="predicted"/>
<dbReference type="AlphaFoldDB" id="A0AAX2JDH4"/>
<dbReference type="GeneID" id="78453960"/>
<sequence length="268" mass="32346">MKKLYKIGEISKLYNISSDILRHYEKIGLIIPDARDENGYRYYSQKQIWKLNNIRNLRNLGVGLKEITDFMEDRSLIKTKEVIDFQLIKIEEKLKRLSELKKELEDKKKNIEYFEDFQEYEKPVLREINKRYILYKKGNFHEEWEIDFELKKLKKKLPDDNDFIFTESEVGTTILKENWENNKYLDYSSTFVITADKTENIIEGGMYLTFVFKGSYEKVREHYTFLKKYIKENNLTVTGDIIEIYHIEIHITDNINEYVTEIQIPVKK</sequence>
<keyword evidence="4" id="KW-0804">Transcription</keyword>
<evidence type="ECO:0000256" key="1">
    <source>
        <dbReference type="ARBA" id="ARBA00022491"/>
    </source>
</evidence>